<keyword evidence="1" id="KW-1133">Transmembrane helix</keyword>
<gene>
    <name evidence="2" type="ORF">IAD51_01015</name>
</gene>
<evidence type="ECO:0000256" key="1">
    <source>
        <dbReference type="SAM" id="Phobius"/>
    </source>
</evidence>
<dbReference type="Proteomes" id="UP000824088">
    <property type="component" value="Unassembled WGS sequence"/>
</dbReference>
<keyword evidence="1" id="KW-0472">Membrane</keyword>
<comment type="caution">
    <text evidence="2">The sequence shown here is derived from an EMBL/GenBank/DDBJ whole genome shotgun (WGS) entry which is preliminary data.</text>
</comment>
<accession>A0A9D1L2F1</accession>
<protein>
    <submittedName>
        <fullName evidence="2">Uncharacterized protein</fullName>
    </submittedName>
</protein>
<evidence type="ECO:0000313" key="3">
    <source>
        <dbReference type="Proteomes" id="UP000824088"/>
    </source>
</evidence>
<keyword evidence="1" id="KW-0812">Transmembrane</keyword>
<organism evidence="2 3">
    <name type="scientific">Candidatus Limadaptatus stercorigallinarum</name>
    <dbReference type="NCBI Taxonomy" id="2840845"/>
    <lineage>
        <taxon>Bacteria</taxon>
        <taxon>Bacillati</taxon>
        <taxon>Bacillota</taxon>
        <taxon>Clostridia</taxon>
        <taxon>Eubacteriales</taxon>
        <taxon>Candidatus Limadaptatus</taxon>
    </lineage>
</organism>
<evidence type="ECO:0000313" key="2">
    <source>
        <dbReference type="EMBL" id="HIU20813.1"/>
    </source>
</evidence>
<sequence length="1112" mass="120767">MKALNFVIGMIVGMVLLVVAVVGVIFAAGSLVSVGQLENTLGTDIFDDENDVNEMTVLELVQALVGDLQNLDGLTINKLRQDYGLKIPEEISGIDISVLFDYPVKEVPDHLGDVVNNMTLRDVGEFLEMDFGSYELPIIDENLDNNVNVALDNILSSIDDENMTIYSIGQDFGLSLGENNLITTLRHTPLNAFADVMDNLPVGVVTDADSDLFLTQGENALYVGADRYEEVSADELSSSAVTDGAETYIAGADDNGLVYRELRYVANGDGTYSVDNSCYSSSFDAAANDKTFYRHIVYEVYDADAVYGEGTEFFAEAYLNCFVSDGEGGFVLASDGMFSLAEVYTDEGLSVTLNDAVLSGAVTVSEGKIDLSSLSLYVAETADDGSVHGVPAADYGLADGTVPADDSRLDDRYEGWVRVHVGTADPAMQVIAGETISSVSGATDKITALKLGEVLDIDENSAKILQTLKDTPIKEMSEALDTVTLSDATDIVMSTYTEAEYGSYVLVTSETGGTYYTLYNPSDPSHAGLTRYERTSVDGESSAALQRLADVAIPDISAAFSDMVLGDALNVETDTFVPVAESNLTEGETYYVFNAEFGYPERVVYHAADYTGELPDFYERTYEGEGNAVLKQLAYVNIDDVSLAMDEIIQNTLLADIIDVVEYSVVREDADGDSWLIRNDPAYTETEGGVSTYYTYVYDGSGSFYLSDVLFLSATDSQLTGGTELTFGYKQYTEDDPSANAAAFVAEHGANIYFRNEKGGYEANPALVAYYVANDKLDALKAAYYRTQDADASDRVTVTVYDNVTGLTDGSGLYVISNGAFNLSGGQITASFGSYVPYDPADPTHWGEELYFKYTDGYYLASSDEALAGETRYSFSFDSGMFSPDDENGEYIKLSPRTEENREGNLYYFSSIDASYKDGYTRYSKRECDVIFMENENGGWVNFGGEYVEYDAANGDHEGLARYDRVIGYIGNEAANTGGTGLDPLSDVRVSVVEEKSPTILLSLLDRQITVGGMNDAVNTLTLEELMEIEEGSVFDNPLLRGSTIEDLSANVSAMFTEMTIGELLVYSNISVSSEISYILQDVMLADFFGALEYDATSGTIVVNMERLFGIV</sequence>
<reference evidence="2" key="1">
    <citation type="submission" date="2020-10" db="EMBL/GenBank/DDBJ databases">
        <authorList>
            <person name="Gilroy R."/>
        </authorList>
    </citation>
    <scope>NUCLEOTIDE SEQUENCE</scope>
    <source>
        <strain evidence="2">1063</strain>
    </source>
</reference>
<feature type="transmembrane region" description="Helical" evidence="1">
    <location>
        <begin position="7"/>
        <end position="32"/>
    </location>
</feature>
<proteinExistence type="predicted"/>
<reference evidence="2" key="2">
    <citation type="journal article" date="2021" name="PeerJ">
        <title>Extensive microbial diversity within the chicken gut microbiome revealed by metagenomics and culture.</title>
        <authorList>
            <person name="Gilroy R."/>
            <person name="Ravi A."/>
            <person name="Getino M."/>
            <person name="Pursley I."/>
            <person name="Horton D.L."/>
            <person name="Alikhan N.F."/>
            <person name="Baker D."/>
            <person name="Gharbi K."/>
            <person name="Hall N."/>
            <person name="Watson M."/>
            <person name="Adriaenssens E.M."/>
            <person name="Foster-Nyarko E."/>
            <person name="Jarju S."/>
            <person name="Secka A."/>
            <person name="Antonio M."/>
            <person name="Oren A."/>
            <person name="Chaudhuri R.R."/>
            <person name="La Ragione R."/>
            <person name="Hildebrand F."/>
            <person name="Pallen M.J."/>
        </authorList>
    </citation>
    <scope>NUCLEOTIDE SEQUENCE</scope>
    <source>
        <strain evidence="2">1063</strain>
    </source>
</reference>
<dbReference type="EMBL" id="DVMN01000015">
    <property type="protein sequence ID" value="HIU20813.1"/>
    <property type="molecule type" value="Genomic_DNA"/>
</dbReference>
<dbReference type="AlphaFoldDB" id="A0A9D1L2F1"/>
<name>A0A9D1L2F1_9FIRM</name>